<comment type="caution">
    <text evidence="2">The sequence shown here is derived from an EMBL/GenBank/DDBJ whole genome shotgun (WGS) entry which is preliminary data.</text>
</comment>
<name>A0A7V8V999_9BACT</name>
<reference evidence="2 3" key="1">
    <citation type="submission" date="2020-05" db="EMBL/GenBank/DDBJ databases">
        <title>Bremerella alba sp. nov., a novel planctomycete isolated from the surface of the macroalga Fucus spiralis.</title>
        <authorList>
            <person name="Godinho O."/>
            <person name="Botelho R."/>
            <person name="Albuquerque L."/>
            <person name="Wiegand S."/>
            <person name="Da Costa M.S."/>
            <person name="Lobo-Da-Cunha A."/>
            <person name="Jogler C."/>
            <person name="Lage O.M."/>
        </authorList>
    </citation>
    <scope>NUCLEOTIDE SEQUENCE [LARGE SCALE GENOMIC DNA]</scope>
    <source>
        <strain evidence="2 3">FF15</strain>
    </source>
</reference>
<sequence length="466" mass="51326">MLFTMPTIKNRFHPRLGITLIEVMMSTMVVSLGILGLVALIPLGTHLTERGVRADRIASIGPRAFHEARARGLFNPYNWVDQASGTSPTFMTDTPPYLPVRQPYLIDPMFLGGTSVAPSRRVFPYPTKFARGGTGVDPYDDANITTTWNGTTRFNGPSADGNKLIRMWRLGLTGSGAGLSLPQAKQAFQANDDLAFDRPNDGELPSFQRFFERSGSNVKRQALGEYSWMVMLVPEPIETYERTTFSGNLTRDQENWLNSPVNYSNTGVSGSGDLQIIANRTATDEYVAHVIIMRNRLGTIPAGAVDGEDSADPESLEYTNERVLRVTDFFGSGGYSTGEVTIFQQGGSLELAEDHTLKISNGDWICLARRLPARRVSGTNTRHPRGDIYQWYKVVMVDEVVPDGSGNFTRRLTINGPDWPVADTDADVDTNEATLPSSPTHAIIVDGVVGVYSKRVRLETLSPWSP</sequence>
<accession>A0A7V8V999</accession>
<keyword evidence="1" id="KW-0472">Membrane</keyword>
<keyword evidence="1" id="KW-1133">Transmembrane helix</keyword>
<keyword evidence="3" id="KW-1185">Reference proteome</keyword>
<feature type="transmembrane region" description="Helical" evidence="1">
    <location>
        <begin position="20"/>
        <end position="43"/>
    </location>
</feature>
<protein>
    <submittedName>
        <fullName evidence="2">Uncharacterized protein</fullName>
    </submittedName>
</protein>
<keyword evidence="1" id="KW-0812">Transmembrane</keyword>
<proteinExistence type="predicted"/>
<gene>
    <name evidence="2" type="ORF">HOV93_45110</name>
</gene>
<evidence type="ECO:0000313" key="2">
    <source>
        <dbReference type="EMBL" id="MBA2117314.1"/>
    </source>
</evidence>
<dbReference type="RefSeq" id="WP_207398699.1">
    <property type="nucleotide sequence ID" value="NZ_JABRWO010000014.1"/>
</dbReference>
<organism evidence="2 3">
    <name type="scientific">Bremerella alba</name>
    <dbReference type="NCBI Taxonomy" id="980252"/>
    <lineage>
        <taxon>Bacteria</taxon>
        <taxon>Pseudomonadati</taxon>
        <taxon>Planctomycetota</taxon>
        <taxon>Planctomycetia</taxon>
        <taxon>Pirellulales</taxon>
        <taxon>Pirellulaceae</taxon>
        <taxon>Bremerella</taxon>
    </lineage>
</organism>
<dbReference type="Proteomes" id="UP000551616">
    <property type="component" value="Unassembled WGS sequence"/>
</dbReference>
<evidence type="ECO:0000256" key="1">
    <source>
        <dbReference type="SAM" id="Phobius"/>
    </source>
</evidence>
<evidence type="ECO:0000313" key="3">
    <source>
        <dbReference type="Proteomes" id="UP000551616"/>
    </source>
</evidence>
<dbReference type="AlphaFoldDB" id="A0A7V8V999"/>
<dbReference type="EMBL" id="JABRWO010000014">
    <property type="protein sequence ID" value="MBA2117314.1"/>
    <property type="molecule type" value="Genomic_DNA"/>
</dbReference>